<gene>
    <name evidence="1" type="ORF">IM811_004904</name>
</gene>
<comment type="caution">
    <text evidence="1">The sequence shown here is derived from an EMBL/GenBank/DDBJ whole genome shotgun (WGS) entry which is preliminary data.</text>
</comment>
<reference evidence="1" key="1">
    <citation type="submission" date="2020-10" db="EMBL/GenBank/DDBJ databases">
        <title>High-Quality Genome Resource of Clonostachys rosea strain S41 by Oxford Nanopore Long-Read Sequencing.</title>
        <authorList>
            <person name="Wang H."/>
        </authorList>
    </citation>
    <scope>NUCLEOTIDE SEQUENCE</scope>
    <source>
        <strain evidence="1">S41</strain>
    </source>
</reference>
<sequence length="290" mass="33619">MQAFWTRDGIEVAAWDIERQARALAARHPLLRHDLDHLQNDMQQFLRVAGMFSSEKSIYLRKVLSGELLEDCYAFMWEHQECFVLIEDYIKTLRNEFSEEEECGYDEIAGIRLQRRKLEDATDVLSLFLLLVTIIKDQADKAPIMAQVYALRTRLRGRGRKDLEPLLGKFISRANVQCDLIRQDLALWLPDSIANSVTFSKNFSLADSTTTIPFHLVRKFALDVLDIVYEKKSSLRSSAHRRSSCSLTRRWLSTCRQSASENHSTPIYYSPRCRYLLSCPMIPAELSLLY</sequence>
<dbReference type="EMBL" id="JADCTT010000013">
    <property type="protein sequence ID" value="KAF9745282.1"/>
    <property type="molecule type" value="Genomic_DNA"/>
</dbReference>
<dbReference type="AlphaFoldDB" id="A0A8H7K4K4"/>
<organism evidence="1 2">
    <name type="scientific">Bionectria ochroleuca</name>
    <name type="common">Gliocladium roseum</name>
    <dbReference type="NCBI Taxonomy" id="29856"/>
    <lineage>
        <taxon>Eukaryota</taxon>
        <taxon>Fungi</taxon>
        <taxon>Dikarya</taxon>
        <taxon>Ascomycota</taxon>
        <taxon>Pezizomycotina</taxon>
        <taxon>Sordariomycetes</taxon>
        <taxon>Hypocreomycetidae</taxon>
        <taxon>Hypocreales</taxon>
        <taxon>Bionectriaceae</taxon>
        <taxon>Clonostachys</taxon>
    </lineage>
</organism>
<proteinExistence type="predicted"/>
<evidence type="ECO:0000313" key="1">
    <source>
        <dbReference type="EMBL" id="KAF9745282.1"/>
    </source>
</evidence>
<accession>A0A8H7K4K4</accession>
<name>A0A8H7K4K4_BIOOC</name>
<evidence type="ECO:0000313" key="2">
    <source>
        <dbReference type="Proteomes" id="UP000616885"/>
    </source>
</evidence>
<dbReference type="Proteomes" id="UP000616885">
    <property type="component" value="Unassembled WGS sequence"/>
</dbReference>
<protein>
    <submittedName>
        <fullName evidence="1">Uncharacterized protein</fullName>
    </submittedName>
</protein>